<gene>
    <name evidence="1" type="ORF">GFH48_32545</name>
</gene>
<organism evidence="1 2">
    <name type="scientific">Streptomyces fagopyri</name>
    <dbReference type="NCBI Taxonomy" id="2662397"/>
    <lineage>
        <taxon>Bacteria</taxon>
        <taxon>Bacillati</taxon>
        <taxon>Actinomycetota</taxon>
        <taxon>Actinomycetes</taxon>
        <taxon>Kitasatosporales</taxon>
        <taxon>Streptomycetaceae</taxon>
        <taxon>Streptomyces</taxon>
    </lineage>
</organism>
<dbReference type="RefSeq" id="WP_153291587.1">
    <property type="nucleotide sequence ID" value="NZ_CP045643.1"/>
</dbReference>
<proteinExistence type="predicted"/>
<name>A0A5Q0LLU7_9ACTN</name>
<dbReference type="KEGG" id="sfy:GFH48_32545"/>
<dbReference type="AlphaFoldDB" id="A0A5Q0LLU7"/>
<protein>
    <submittedName>
        <fullName evidence="1">Uncharacterized protein</fullName>
    </submittedName>
</protein>
<sequence>MITLAPAVAEAVEAVRLHFAGHPVEVVTDGAGGVFVTVEEVPVGTAYTSSVTWLGFQISAAYPDADIYPHYTGVLTRADGQPHGPAIQQVPWQNRPAMQISRRSNRRDSGVDNVALKAERIRRWLADQ</sequence>
<dbReference type="Proteomes" id="UP000326179">
    <property type="component" value="Chromosome"/>
</dbReference>
<reference evidence="1 2" key="1">
    <citation type="submission" date="2019-10" db="EMBL/GenBank/DDBJ databases">
        <title>A novel species.</title>
        <authorList>
            <person name="Gao J."/>
        </authorList>
    </citation>
    <scope>NUCLEOTIDE SEQUENCE [LARGE SCALE GENOMIC DNA]</scope>
    <source>
        <strain evidence="1 2">QMT-28</strain>
    </source>
</reference>
<keyword evidence="2" id="KW-1185">Reference proteome</keyword>
<evidence type="ECO:0000313" key="2">
    <source>
        <dbReference type="Proteomes" id="UP000326179"/>
    </source>
</evidence>
<accession>A0A5Q0LLU7</accession>
<evidence type="ECO:0000313" key="1">
    <source>
        <dbReference type="EMBL" id="QFZ77387.1"/>
    </source>
</evidence>
<dbReference type="EMBL" id="CP045643">
    <property type="protein sequence ID" value="QFZ77387.1"/>
    <property type="molecule type" value="Genomic_DNA"/>
</dbReference>